<evidence type="ECO:0000313" key="2">
    <source>
        <dbReference type="EMBL" id="PKM91760.1"/>
    </source>
</evidence>
<organism evidence="2 3">
    <name type="scientific">Candidatus Falkowbacteria bacterium HGW-Falkowbacteria-1</name>
    <dbReference type="NCBI Taxonomy" id="2013768"/>
    <lineage>
        <taxon>Bacteria</taxon>
        <taxon>Candidatus Falkowiibacteriota</taxon>
    </lineage>
</organism>
<keyword evidence="1" id="KW-1133">Transmembrane helix</keyword>
<protein>
    <recommendedName>
        <fullName evidence="4">Type II secretion system protein</fullName>
    </recommendedName>
</protein>
<gene>
    <name evidence="2" type="ORF">CVU82_00955</name>
</gene>
<evidence type="ECO:0008006" key="4">
    <source>
        <dbReference type="Google" id="ProtNLM"/>
    </source>
</evidence>
<reference evidence="2 3" key="1">
    <citation type="journal article" date="2017" name="ISME J.">
        <title>Potential for microbial H2 and metal transformations associated with novel bacteria and archaea in deep terrestrial subsurface sediments.</title>
        <authorList>
            <person name="Hernsdorf A.W."/>
            <person name="Amano Y."/>
            <person name="Miyakawa K."/>
            <person name="Ise K."/>
            <person name="Suzuki Y."/>
            <person name="Anantharaman K."/>
            <person name="Probst A."/>
            <person name="Burstein D."/>
            <person name="Thomas B.C."/>
            <person name="Banfield J.F."/>
        </authorList>
    </citation>
    <scope>NUCLEOTIDE SEQUENCE [LARGE SCALE GENOMIC DNA]</scope>
    <source>
        <strain evidence="2">HGW-Falkowbacteria-1</strain>
    </source>
</reference>
<accession>A0A2N2EAL1</accession>
<evidence type="ECO:0000256" key="1">
    <source>
        <dbReference type="SAM" id="Phobius"/>
    </source>
</evidence>
<keyword evidence="1" id="KW-0472">Membrane</keyword>
<dbReference type="AlphaFoldDB" id="A0A2N2EAL1"/>
<dbReference type="EMBL" id="PHAI01000001">
    <property type="protein sequence ID" value="PKM91760.1"/>
    <property type="molecule type" value="Genomic_DNA"/>
</dbReference>
<proteinExistence type="predicted"/>
<sequence>MNLFCFKKNRSAMTLIELLLYVSLLVFIFSALFSTLSIFYSNKIKNRTILEVEQQGLIASLILSQEIRNAQSINSPSAGNSLASLSLEPFDPSRNPLLFSLIADKIVIDEAGDQSNLSSDNVVISNLNFENNSAGETSSIKFSFDVSYNSDSLRQEYKYDKNFSGTANLLK</sequence>
<feature type="transmembrane region" description="Helical" evidence="1">
    <location>
        <begin position="18"/>
        <end position="40"/>
    </location>
</feature>
<dbReference type="Proteomes" id="UP000233517">
    <property type="component" value="Unassembled WGS sequence"/>
</dbReference>
<evidence type="ECO:0000313" key="3">
    <source>
        <dbReference type="Proteomes" id="UP000233517"/>
    </source>
</evidence>
<comment type="caution">
    <text evidence="2">The sequence shown here is derived from an EMBL/GenBank/DDBJ whole genome shotgun (WGS) entry which is preliminary data.</text>
</comment>
<keyword evidence="1" id="KW-0812">Transmembrane</keyword>
<name>A0A2N2EAL1_9BACT</name>